<gene>
    <name evidence="1" type="ORF">NPIL_677081</name>
</gene>
<dbReference type="AlphaFoldDB" id="A0A8X6NDY4"/>
<protein>
    <submittedName>
        <fullName evidence="1">Uncharacterized protein</fullName>
    </submittedName>
</protein>
<evidence type="ECO:0000313" key="2">
    <source>
        <dbReference type="Proteomes" id="UP000887013"/>
    </source>
</evidence>
<reference evidence="1" key="1">
    <citation type="submission" date="2020-08" db="EMBL/GenBank/DDBJ databases">
        <title>Multicomponent nature underlies the extraordinary mechanical properties of spider dragline silk.</title>
        <authorList>
            <person name="Kono N."/>
            <person name="Nakamura H."/>
            <person name="Mori M."/>
            <person name="Yoshida Y."/>
            <person name="Ohtoshi R."/>
            <person name="Malay A.D."/>
            <person name="Moran D.A.P."/>
            <person name="Tomita M."/>
            <person name="Numata K."/>
            <person name="Arakawa K."/>
        </authorList>
    </citation>
    <scope>NUCLEOTIDE SEQUENCE</scope>
</reference>
<dbReference type="Proteomes" id="UP000887013">
    <property type="component" value="Unassembled WGS sequence"/>
</dbReference>
<comment type="caution">
    <text evidence="1">The sequence shown here is derived from an EMBL/GenBank/DDBJ whole genome shotgun (WGS) entry which is preliminary data.</text>
</comment>
<accession>A0A8X6NDY4</accession>
<keyword evidence="2" id="KW-1185">Reference proteome</keyword>
<name>A0A8X6NDY4_NEPPI</name>
<dbReference type="EMBL" id="BMAW01103251">
    <property type="protein sequence ID" value="GFT08268.1"/>
    <property type="molecule type" value="Genomic_DNA"/>
</dbReference>
<sequence length="115" mass="12855">MRGFTKRIADKPGIKKFARIQFYTLENSSSTKLKKKTQNGAIGAKLDIGLPAKWLSVSVQGKSQLQHIRIPTDSSFEGSSLPFILVVRFTSHGSKGLKSIKLSNKELKSYEITEW</sequence>
<evidence type="ECO:0000313" key="1">
    <source>
        <dbReference type="EMBL" id="GFT08268.1"/>
    </source>
</evidence>
<organism evidence="1 2">
    <name type="scientific">Nephila pilipes</name>
    <name type="common">Giant wood spider</name>
    <name type="synonym">Nephila maculata</name>
    <dbReference type="NCBI Taxonomy" id="299642"/>
    <lineage>
        <taxon>Eukaryota</taxon>
        <taxon>Metazoa</taxon>
        <taxon>Ecdysozoa</taxon>
        <taxon>Arthropoda</taxon>
        <taxon>Chelicerata</taxon>
        <taxon>Arachnida</taxon>
        <taxon>Araneae</taxon>
        <taxon>Araneomorphae</taxon>
        <taxon>Entelegynae</taxon>
        <taxon>Araneoidea</taxon>
        <taxon>Nephilidae</taxon>
        <taxon>Nephila</taxon>
    </lineage>
</organism>
<proteinExistence type="predicted"/>